<dbReference type="EMBL" id="JTFC01000012">
    <property type="protein sequence ID" value="RUS57730.1"/>
    <property type="molecule type" value="Genomic_DNA"/>
</dbReference>
<reference evidence="2 3" key="1">
    <citation type="submission" date="2014-11" db="EMBL/GenBank/DDBJ databases">
        <title>Genome sequence and analysis of novel Kurthia sp.</title>
        <authorList>
            <person name="Lawson J.N."/>
            <person name="Gonzalez J.E."/>
            <person name="Rinauldi L."/>
            <person name="Xuan Z."/>
            <person name="Firman A."/>
            <person name="Shaddox L."/>
            <person name="Trudeau A."/>
            <person name="Shah S."/>
            <person name="Reiman D."/>
        </authorList>
    </citation>
    <scope>NUCLEOTIDE SEQUENCE [LARGE SCALE GENOMIC DNA]</scope>
    <source>
        <strain evidence="2 3">3B1D</strain>
    </source>
</reference>
<evidence type="ECO:0000256" key="1">
    <source>
        <dbReference type="SAM" id="SignalP"/>
    </source>
</evidence>
<organism evidence="2 3">
    <name type="scientific">Candidatus Kurthia intestinigallinarum</name>
    <dbReference type="NCBI Taxonomy" id="1562256"/>
    <lineage>
        <taxon>Bacteria</taxon>
        <taxon>Bacillati</taxon>
        <taxon>Bacillota</taxon>
        <taxon>Bacilli</taxon>
        <taxon>Bacillales</taxon>
        <taxon>Caryophanaceae</taxon>
        <taxon>Kurthia</taxon>
    </lineage>
</organism>
<protein>
    <recommendedName>
        <fullName evidence="4">NEAT domain-containing protein</fullName>
    </recommendedName>
</protein>
<evidence type="ECO:0008006" key="4">
    <source>
        <dbReference type="Google" id="ProtNLM"/>
    </source>
</evidence>
<dbReference type="RefSeq" id="WP_126989669.1">
    <property type="nucleotide sequence ID" value="NZ_JTFC01000012.1"/>
</dbReference>
<dbReference type="AlphaFoldDB" id="A0A433RWS3"/>
<gene>
    <name evidence="2" type="ORF">QI30_04010</name>
</gene>
<sequence length="154" mass="17498">MKKWTKPFIATMIALSLMTAPLAAHASQQLTIYAPNKMATKLVVEHKSPYSYAKNGSMTKFLMHELHYTHYVKGYAVSKSEKTITLNFKSSLATSQVVQGSTGGQFFTDRIAVTFFKNMPKLQTIYFRLDGKKTSLDHVNFTSIQRSNYKKMLK</sequence>
<keyword evidence="3" id="KW-1185">Reference proteome</keyword>
<dbReference type="Proteomes" id="UP000288623">
    <property type="component" value="Unassembled WGS sequence"/>
</dbReference>
<accession>A0A433RWS3</accession>
<keyword evidence="1" id="KW-0732">Signal</keyword>
<name>A0A433RWS3_9BACL</name>
<dbReference type="OrthoDB" id="2453194at2"/>
<feature type="chain" id="PRO_5019484626" description="NEAT domain-containing protein" evidence="1">
    <location>
        <begin position="27"/>
        <end position="154"/>
    </location>
</feature>
<evidence type="ECO:0000313" key="3">
    <source>
        <dbReference type="Proteomes" id="UP000288623"/>
    </source>
</evidence>
<evidence type="ECO:0000313" key="2">
    <source>
        <dbReference type="EMBL" id="RUS57730.1"/>
    </source>
</evidence>
<feature type="signal peptide" evidence="1">
    <location>
        <begin position="1"/>
        <end position="26"/>
    </location>
</feature>
<comment type="caution">
    <text evidence="2">The sequence shown here is derived from an EMBL/GenBank/DDBJ whole genome shotgun (WGS) entry which is preliminary data.</text>
</comment>
<proteinExistence type="predicted"/>